<reference evidence="3" key="1">
    <citation type="submission" date="2021-01" db="EMBL/GenBank/DDBJ databases">
        <authorList>
            <person name="Corre E."/>
            <person name="Pelletier E."/>
            <person name="Niang G."/>
            <person name="Scheremetjew M."/>
            <person name="Finn R."/>
            <person name="Kale V."/>
            <person name="Holt S."/>
            <person name="Cochrane G."/>
            <person name="Meng A."/>
            <person name="Brown T."/>
            <person name="Cohen L."/>
        </authorList>
    </citation>
    <scope>NUCLEOTIDE SEQUENCE</scope>
    <source>
        <strain evidence="3">MM31A-1</strain>
    </source>
</reference>
<dbReference type="InterPro" id="IPR006145">
    <property type="entry name" value="PsdUridine_synth_RsuA/RluA"/>
</dbReference>
<dbReference type="Pfam" id="PF00849">
    <property type="entry name" value="PseudoU_synth_2"/>
    <property type="match status" value="2"/>
</dbReference>
<feature type="compositionally biased region" description="Polar residues" evidence="1">
    <location>
        <begin position="1"/>
        <end position="10"/>
    </location>
</feature>
<evidence type="ECO:0000256" key="1">
    <source>
        <dbReference type="SAM" id="MobiDB-lite"/>
    </source>
</evidence>
<accession>A0A7S3PVH7</accession>
<feature type="domain" description="Pseudouridine synthase RsuA/RluA-like" evidence="2">
    <location>
        <begin position="457"/>
        <end position="496"/>
    </location>
</feature>
<feature type="region of interest" description="Disordered" evidence="1">
    <location>
        <begin position="1"/>
        <end position="51"/>
    </location>
</feature>
<dbReference type="InterPro" id="IPR050188">
    <property type="entry name" value="RluA_PseudoU_synthase"/>
</dbReference>
<dbReference type="SUPFAM" id="SSF55120">
    <property type="entry name" value="Pseudouridine synthase"/>
    <property type="match status" value="1"/>
</dbReference>
<feature type="domain" description="Pseudouridine synthase RsuA/RluA-like" evidence="2">
    <location>
        <begin position="224"/>
        <end position="318"/>
    </location>
</feature>
<dbReference type="Gene3D" id="3.30.2350.10">
    <property type="entry name" value="Pseudouridine synthase"/>
    <property type="match status" value="2"/>
</dbReference>
<dbReference type="InterPro" id="IPR020103">
    <property type="entry name" value="PsdUridine_synth_cat_dom_sf"/>
</dbReference>
<dbReference type="EMBL" id="HBIO01002195">
    <property type="protein sequence ID" value="CAE0456745.1"/>
    <property type="molecule type" value="Transcribed_RNA"/>
</dbReference>
<feature type="compositionally biased region" description="Basic residues" evidence="1">
    <location>
        <begin position="22"/>
        <end position="42"/>
    </location>
</feature>
<dbReference type="GO" id="GO:0000455">
    <property type="term" value="P:enzyme-directed rRNA pseudouridine synthesis"/>
    <property type="evidence" value="ECO:0007669"/>
    <property type="project" value="TreeGrafter"/>
</dbReference>
<organism evidence="3">
    <name type="scientific">Chaetoceros debilis</name>
    <dbReference type="NCBI Taxonomy" id="122233"/>
    <lineage>
        <taxon>Eukaryota</taxon>
        <taxon>Sar</taxon>
        <taxon>Stramenopiles</taxon>
        <taxon>Ochrophyta</taxon>
        <taxon>Bacillariophyta</taxon>
        <taxon>Coscinodiscophyceae</taxon>
        <taxon>Chaetocerotophycidae</taxon>
        <taxon>Chaetocerotales</taxon>
        <taxon>Chaetocerotaceae</taxon>
        <taxon>Chaetoceros</taxon>
    </lineage>
</organism>
<dbReference type="GO" id="GO:0009982">
    <property type="term" value="F:pseudouridine synthase activity"/>
    <property type="evidence" value="ECO:0007669"/>
    <property type="project" value="InterPro"/>
</dbReference>
<gene>
    <name evidence="3" type="ORF">CDEB00056_LOCUS1586</name>
</gene>
<dbReference type="AlphaFoldDB" id="A0A7S3PVH7"/>
<protein>
    <recommendedName>
        <fullName evidence="2">Pseudouridine synthase RsuA/RluA-like domain-containing protein</fullName>
    </recommendedName>
</protein>
<dbReference type="GO" id="GO:0003723">
    <property type="term" value="F:RNA binding"/>
    <property type="evidence" value="ECO:0007669"/>
    <property type="project" value="InterPro"/>
</dbReference>
<dbReference type="PANTHER" id="PTHR21600">
    <property type="entry name" value="MITOCHONDRIAL RNA PSEUDOURIDINE SYNTHASE"/>
    <property type="match status" value="1"/>
</dbReference>
<dbReference type="PANTHER" id="PTHR21600:SF40">
    <property type="entry name" value="PSEUDOURIDYLATE SYNTHASE RPUSD2"/>
    <property type="match status" value="1"/>
</dbReference>
<proteinExistence type="predicted"/>
<evidence type="ECO:0000313" key="3">
    <source>
        <dbReference type="EMBL" id="CAE0456745.1"/>
    </source>
</evidence>
<name>A0A7S3PVH7_9STRA</name>
<evidence type="ECO:0000259" key="2">
    <source>
        <dbReference type="Pfam" id="PF00849"/>
    </source>
</evidence>
<sequence>MEMPTCTSISSKEKENLNSGKLGKRKRGLKPRSKRNRKRKRGGVGIPEVNGNGQSEYHVQIDVLPLAVTHHSIATRMKQDRCQVIGQESIESASAPNISAKRVRVVRPYPFTYATFAKQRWVNRKIIDVYNDEFGSYPKSYYESAIRDGRILVSGMKVACDYEIKGQDELTHTVHRHEPVVAVCDAIEISVEASSSESKVDTSCGSGSSTKFPLVRVVHEDEEVVVVDKPATIPVHPSGGYNFNSLCHILAEQDSSLEGCLFNVHRLDRLTSGLTIVAKSTEAARILGKCVQDRSHCHKVYLARVKGKFPMDAESNVQGKALFRSFELGHDTVNLSVSPCIYGEWNENVKSDFRKVADAKPEGGQVDCDQEMLVSGELTNSNQQATDDSNTATCSWITNSKGMIKNDASLKDIFNSRLDVGKLSQNGDSADEATLWLNLAVPCEVACHKNGICRAGKGKPAQTSFAVVSYDEKTNSTVVVAKPQTGRTHQIRLHLQYLCHPIANDPNYGGELFFGDEEGRKMSVVARSQMNEYDRILDDQCIRPEDATSVDTPATDMEVAHAGAHMKLEGESVLEFIQRSCVWCARTKGEDRIVLEFLVRSSGIWLHALQYSLIGPKGKVCYKTMSPNWSL</sequence>